<comment type="similarity">
    <text evidence="2 8">Belongs to the protease inhibitor I16 (SSI) family.</text>
</comment>
<protein>
    <recommendedName>
        <fullName evidence="10">Subtilisin inhibitor domain-containing protein</fullName>
    </recommendedName>
</protein>
<evidence type="ECO:0000256" key="5">
    <source>
        <dbReference type="ARBA" id="ARBA00022690"/>
    </source>
</evidence>
<evidence type="ECO:0000256" key="8">
    <source>
        <dbReference type="RuleBase" id="RU003471"/>
    </source>
</evidence>
<dbReference type="AlphaFoldDB" id="A0A919R3P8"/>
<keyword evidence="12" id="KW-1185">Reference proteome</keyword>
<organism evidence="11 12">
    <name type="scientific">Sphaerisporangium rufum</name>
    <dbReference type="NCBI Taxonomy" id="1381558"/>
    <lineage>
        <taxon>Bacteria</taxon>
        <taxon>Bacillati</taxon>
        <taxon>Actinomycetota</taxon>
        <taxon>Actinomycetes</taxon>
        <taxon>Streptosporangiales</taxon>
        <taxon>Streptosporangiaceae</taxon>
        <taxon>Sphaerisporangium</taxon>
    </lineage>
</organism>
<feature type="compositionally biased region" description="Low complexity" evidence="9">
    <location>
        <begin position="56"/>
        <end position="70"/>
    </location>
</feature>
<dbReference type="GO" id="GO:0005576">
    <property type="term" value="C:extracellular region"/>
    <property type="evidence" value="ECO:0007669"/>
    <property type="project" value="UniProtKB-SubCell"/>
</dbReference>
<comment type="subcellular location">
    <subcellularLocation>
        <location evidence="1">Secreted</location>
    </subcellularLocation>
</comment>
<evidence type="ECO:0000313" key="12">
    <source>
        <dbReference type="Proteomes" id="UP000655287"/>
    </source>
</evidence>
<evidence type="ECO:0000259" key="10">
    <source>
        <dbReference type="Pfam" id="PF00720"/>
    </source>
</evidence>
<evidence type="ECO:0000256" key="3">
    <source>
        <dbReference type="ARBA" id="ARBA00011738"/>
    </source>
</evidence>
<comment type="subunit">
    <text evidence="3">Homodimer.</text>
</comment>
<dbReference type="InterPro" id="IPR023549">
    <property type="entry name" value="Subtilisin_inhibitor"/>
</dbReference>
<accession>A0A919R3P8</accession>
<dbReference type="RefSeq" id="WP_203987750.1">
    <property type="nucleotide sequence ID" value="NZ_BOOU01000052.1"/>
</dbReference>
<evidence type="ECO:0000313" key="11">
    <source>
        <dbReference type="EMBL" id="GII78738.1"/>
    </source>
</evidence>
<keyword evidence="7" id="KW-1015">Disulfide bond</keyword>
<name>A0A919R3P8_9ACTN</name>
<proteinExistence type="inferred from homology"/>
<evidence type="ECO:0000256" key="2">
    <source>
        <dbReference type="ARBA" id="ARBA00010472"/>
    </source>
</evidence>
<reference evidence="11" key="1">
    <citation type="submission" date="2021-01" db="EMBL/GenBank/DDBJ databases">
        <title>Whole genome shotgun sequence of Sphaerisporangium rufum NBRC 109079.</title>
        <authorList>
            <person name="Komaki H."/>
            <person name="Tamura T."/>
        </authorList>
    </citation>
    <scope>NUCLEOTIDE SEQUENCE</scope>
    <source>
        <strain evidence="11">NBRC 109079</strain>
    </source>
</reference>
<dbReference type="Proteomes" id="UP000655287">
    <property type="component" value="Unassembled WGS sequence"/>
</dbReference>
<evidence type="ECO:0000256" key="7">
    <source>
        <dbReference type="ARBA" id="ARBA00023157"/>
    </source>
</evidence>
<evidence type="ECO:0000256" key="6">
    <source>
        <dbReference type="ARBA" id="ARBA00022900"/>
    </source>
</evidence>
<dbReference type="SUPFAM" id="SSF55399">
    <property type="entry name" value="Subtilisin inhibitor"/>
    <property type="match status" value="1"/>
</dbReference>
<dbReference type="Gene3D" id="3.30.350.10">
    <property type="entry name" value="Subtilisin inhibitor-like"/>
    <property type="match status" value="1"/>
</dbReference>
<evidence type="ECO:0000256" key="4">
    <source>
        <dbReference type="ARBA" id="ARBA00022525"/>
    </source>
</evidence>
<comment type="caution">
    <text evidence="11">The sequence shown here is derived from an EMBL/GenBank/DDBJ whole genome shotgun (WGS) entry which is preliminary data.</text>
</comment>
<sequence>MRSHRRHLASGATLTAATLTGATLTGVILAGRPALADIRADRPAFADAGAGRSALADAGPGPDAPPAAAGTGTGTGTAMIPKVAGGRTPPVDGAGGGDDRTAGTTRSATIRKAGTAPVTRALVLSVNPGPVVWPPDRVAVLDCGSSAGSHPRPREACAELTRVNGDIGRLRPSDTTACPTTYAPVTFWAVGVWGPRTISGLRVFTNQCSMLVTLRSVAAF</sequence>
<evidence type="ECO:0000256" key="1">
    <source>
        <dbReference type="ARBA" id="ARBA00004613"/>
    </source>
</evidence>
<keyword evidence="5 8" id="KW-0646">Protease inhibitor</keyword>
<dbReference type="InterPro" id="IPR000691">
    <property type="entry name" value="Prot_inh_I16_SSI"/>
</dbReference>
<dbReference type="Pfam" id="PF00720">
    <property type="entry name" value="SSI"/>
    <property type="match status" value="1"/>
</dbReference>
<feature type="region of interest" description="Disordered" evidence="9">
    <location>
        <begin position="56"/>
        <end position="106"/>
    </location>
</feature>
<dbReference type="GO" id="GO:0004867">
    <property type="term" value="F:serine-type endopeptidase inhibitor activity"/>
    <property type="evidence" value="ECO:0007669"/>
    <property type="project" value="UniProtKB-KW"/>
</dbReference>
<evidence type="ECO:0000256" key="9">
    <source>
        <dbReference type="SAM" id="MobiDB-lite"/>
    </source>
</evidence>
<keyword evidence="4" id="KW-0964">Secreted</keyword>
<dbReference type="InterPro" id="IPR036819">
    <property type="entry name" value="Subtilisin_inhibitor-like_sf"/>
</dbReference>
<dbReference type="PRINTS" id="PR00294">
    <property type="entry name" value="SSBTLNINHBTR"/>
</dbReference>
<feature type="domain" description="Subtilisin inhibitor" evidence="10">
    <location>
        <begin position="121"/>
        <end position="206"/>
    </location>
</feature>
<dbReference type="EMBL" id="BOOU01000052">
    <property type="protein sequence ID" value="GII78738.1"/>
    <property type="molecule type" value="Genomic_DNA"/>
</dbReference>
<gene>
    <name evidence="11" type="ORF">Sru01_37200</name>
</gene>
<keyword evidence="6 8" id="KW-0722">Serine protease inhibitor</keyword>